<keyword evidence="10" id="KW-1185">Reference proteome</keyword>
<keyword evidence="6" id="KW-0539">Nucleus</keyword>
<dbReference type="InterPro" id="IPR004827">
    <property type="entry name" value="bZIP"/>
</dbReference>
<evidence type="ECO:0000256" key="5">
    <source>
        <dbReference type="ARBA" id="ARBA00023163"/>
    </source>
</evidence>
<dbReference type="eggNOG" id="KOG3119">
    <property type="taxonomic scope" value="Eukaryota"/>
</dbReference>
<dbReference type="OrthoDB" id="361013at2759"/>
<comment type="similarity">
    <text evidence="2">Belongs to the bZIP family. NFIL3 subfamily.</text>
</comment>
<evidence type="ECO:0000256" key="6">
    <source>
        <dbReference type="ARBA" id="ARBA00023242"/>
    </source>
</evidence>
<evidence type="ECO:0000256" key="2">
    <source>
        <dbReference type="ARBA" id="ARBA00006079"/>
    </source>
</evidence>
<protein>
    <recommendedName>
        <fullName evidence="8">BZIP domain-containing protein</fullName>
    </recommendedName>
</protein>
<reference evidence="10" key="1">
    <citation type="journal article" date="2011" name="PLoS Genet.">
        <title>The genome sequence of the leaf-cutter ant Atta cephalotes reveals insights into its obligate symbiotic lifestyle.</title>
        <authorList>
            <person name="Suen G."/>
            <person name="Teiling C."/>
            <person name="Li L."/>
            <person name="Holt C."/>
            <person name="Abouheif E."/>
            <person name="Bornberg-Bauer E."/>
            <person name="Bouffard P."/>
            <person name="Caldera E.J."/>
            <person name="Cash E."/>
            <person name="Cavanaugh A."/>
            <person name="Denas O."/>
            <person name="Elhaik E."/>
            <person name="Fave M.J."/>
            <person name="Gadau J."/>
            <person name="Gibson J.D."/>
            <person name="Graur D."/>
            <person name="Grubbs K.J."/>
            <person name="Hagen D.E."/>
            <person name="Harkins T.T."/>
            <person name="Helmkampf M."/>
            <person name="Hu H."/>
            <person name="Johnson B.R."/>
            <person name="Kim J."/>
            <person name="Marsh S.E."/>
            <person name="Moeller J.A."/>
            <person name="Munoz-Torres M.C."/>
            <person name="Murphy M.C."/>
            <person name="Naughton M.C."/>
            <person name="Nigam S."/>
            <person name="Overson R."/>
            <person name="Rajakumar R."/>
            <person name="Reese J.T."/>
            <person name="Scott J.J."/>
            <person name="Smith C.R."/>
            <person name="Tao S."/>
            <person name="Tsutsui N.D."/>
            <person name="Viljakainen L."/>
            <person name="Wissler L."/>
            <person name="Yandell M.D."/>
            <person name="Zimmer F."/>
            <person name="Taylor J."/>
            <person name="Slater S.C."/>
            <person name="Clifton S.W."/>
            <person name="Warren W.C."/>
            <person name="Elsik C.G."/>
            <person name="Smith C.D."/>
            <person name="Weinstock G.M."/>
            <person name="Gerardo N.M."/>
            <person name="Currie C.R."/>
        </authorList>
    </citation>
    <scope>NUCLEOTIDE SEQUENCE [LARGE SCALE GENOMIC DNA]</scope>
</reference>
<gene>
    <name evidence="9" type="primary">105617680</name>
</gene>
<feature type="domain" description="BZIP" evidence="8">
    <location>
        <begin position="361"/>
        <end position="416"/>
    </location>
</feature>
<evidence type="ECO:0000256" key="4">
    <source>
        <dbReference type="ARBA" id="ARBA00023125"/>
    </source>
</evidence>
<keyword evidence="3" id="KW-0805">Transcription regulation</keyword>
<dbReference type="FunFam" id="1.20.5.170:FF:000025">
    <property type="entry name" value="nuclear factor interleukin-3-regulated protein-like"/>
    <property type="match status" value="1"/>
</dbReference>
<dbReference type="KEGG" id="acep:105617680"/>
<dbReference type="PANTHER" id="PTHR11988">
    <property type="entry name" value="THYROTROPH EMBRYONIC FACTOR RELATED"/>
    <property type="match status" value="1"/>
</dbReference>
<organism evidence="9 10">
    <name type="scientific">Atta cephalotes</name>
    <name type="common">Leafcutter ant</name>
    <dbReference type="NCBI Taxonomy" id="12957"/>
    <lineage>
        <taxon>Eukaryota</taxon>
        <taxon>Metazoa</taxon>
        <taxon>Ecdysozoa</taxon>
        <taxon>Arthropoda</taxon>
        <taxon>Hexapoda</taxon>
        <taxon>Insecta</taxon>
        <taxon>Pterygota</taxon>
        <taxon>Neoptera</taxon>
        <taxon>Endopterygota</taxon>
        <taxon>Hymenoptera</taxon>
        <taxon>Apocrita</taxon>
        <taxon>Aculeata</taxon>
        <taxon>Formicoidea</taxon>
        <taxon>Formicidae</taxon>
        <taxon>Myrmicinae</taxon>
        <taxon>Atta</taxon>
    </lineage>
</organism>
<dbReference type="GO" id="GO:0000978">
    <property type="term" value="F:RNA polymerase II cis-regulatory region sequence-specific DNA binding"/>
    <property type="evidence" value="ECO:0007669"/>
    <property type="project" value="TreeGrafter"/>
</dbReference>
<dbReference type="InParanoid" id="A0A158NAR8"/>
<dbReference type="SMART" id="SM00338">
    <property type="entry name" value="BRLZ"/>
    <property type="match status" value="1"/>
</dbReference>
<evidence type="ECO:0000256" key="1">
    <source>
        <dbReference type="ARBA" id="ARBA00004123"/>
    </source>
</evidence>
<dbReference type="InterPro" id="IPR040223">
    <property type="entry name" value="PAR_bZIP"/>
</dbReference>
<feature type="compositionally biased region" description="Polar residues" evidence="7">
    <location>
        <begin position="345"/>
        <end position="355"/>
    </location>
</feature>
<dbReference type="GO" id="GO:0000981">
    <property type="term" value="F:DNA-binding transcription factor activity, RNA polymerase II-specific"/>
    <property type="evidence" value="ECO:0007669"/>
    <property type="project" value="TreeGrafter"/>
</dbReference>
<evidence type="ECO:0000313" key="9">
    <source>
        <dbReference type="EnsemblMetazoa" id="XP_012054626.1"/>
    </source>
</evidence>
<sequence length="422" mass="47642">MTSVSSVRSCFTFPPLVNTLRKLSTVHLAIHGSQIQTFEESDGVDMLCPSDTVTMRRCACERETDANGECIHPLPGPAITGKIANNGLRPFHAHHRNVGYAGKRAKICIHKKGGCAQKNNSDFNMLVLDLSRKKHVTSTLSEVIQPIGSSQTLSSAKEQKYQEIHFLDENTQTPIAGSSAMLSPYSESNSPKEMKTDSIDYHENSNQLKHTVPLTSTHNIIPGVTMVTPEQPSLLAFPNEATNISVPKIYLPYIETPQSFITNNEIRRIVSMPAECSTSDMKSSTSSEKKTPRPFKAYPNNFLTVVNTIDHNSNENYAKFRQMILQNIKKMNKNTSNPKMRRVSRSISSPGLPTSTVDEKDAIYWERRKKNNEAAKRSRDARRAKEDELAIRTSFLEYENAQLRMEIQRLKMEIERQHIYIQ</sequence>
<dbReference type="SUPFAM" id="SSF57959">
    <property type="entry name" value="Leucine zipper domain"/>
    <property type="match status" value="1"/>
</dbReference>
<dbReference type="EnsemblMetazoa" id="XM_012199236.1">
    <property type="protein sequence ID" value="XP_012054626.1"/>
    <property type="gene ID" value="LOC105617680"/>
</dbReference>
<evidence type="ECO:0000256" key="3">
    <source>
        <dbReference type="ARBA" id="ARBA00023015"/>
    </source>
</evidence>
<evidence type="ECO:0000259" key="8">
    <source>
        <dbReference type="PROSITE" id="PS50217"/>
    </source>
</evidence>
<evidence type="ECO:0000313" key="10">
    <source>
        <dbReference type="Proteomes" id="UP000005205"/>
    </source>
</evidence>
<dbReference type="Proteomes" id="UP000005205">
    <property type="component" value="Unassembled WGS sequence"/>
</dbReference>
<proteinExistence type="inferred from homology"/>
<dbReference type="AlphaFoldDB" id="A0A158NAR8"/>
<dbReference type="EMBL" id="ADTU01010031">
    <property type="status" value="NOT_ANNOTATED_CDS"/>
    <property type="molecule type" value="Genomic_DNA"/>
</dbReference>
<keyword evidence="5" id="KW-0804">Transcription</keyword>
<dbReference type="GO" id="GO:0005634">
    <property type="term" value="C:nucleus"/>
    <property type="evidence" value="ECO:0007669"/>
    <property type="project" value="UniProtKB-SubCell"/>
</dbReference>
<dbReference type="Gene3D" id="1.20.5.170">
    <property type="match status" value="1"/>
</dbReference>
<name>A0A158NAR8_ATTCE</name>
<dbReference type="PROSITE" id="PS50217">
    <property type="entry name" value="BZIP"/>
    <property type="match status" value="1"/>
</dbReference>
<dbReference type="Pfam" id="PF07716">
    <property type="entry name" value="bZIP_2"/>
    <property type="match status" value="1"/>
</dbReference>
<reference evidence="9" key="2">
    <citation type="submission" date="2016-04" db="UniProtKB">
        <authorList>
            <consortium name="EnsemblMetazoa"/>
        </authorList>
    </citation>
    <scope>IDENTIFICATION</scope>
</reference>
<feature type="region of interest" description="Disordered" evidence="7">
    <location>
        <begin position="334"/>
        <end position="355"/>
    </location>
</feature>
<accession>A0A158NAR8</accession>
<comment type="subcellular location">
    <subcellularLocation>
        <location evidence="1">Nucleus</location>
    </subcellularLocation>
</comment>
<keyword evidence="4" id="KW-0238">DNA-binding</keyword>
<dbReference type="CDD" id="cd14695">
    <property type="entry name" value="bZIP_HLF"/>
    <property type="match status" value="1"/>
</dbReference>
<dbReference type="InterPro" id="IPR046347">
    <property type="entry name" value="bZIP_sf"/>
</dbReference>
<dbReference type="PANTHER" id="PTHR11988:SF27">
    <property type="entry name" value="GH27708P"/>
    <property type="match status" value="1"/>
</dbReference>
<dbReference type="STRING" id="12957.A0A158NAR8"/>
<evidence type="ECO:0000256" key="7">
    <source>
        <dbReference type="SAM" id="MobiDB-lite"/>
    </source>
</evidence>